<name>A0A0P9YG96_PSEAV</name>
<dbReference type="PATRIC" id="fig|53707.9.peg.6214"/>
<dbReference type="AlphaFoldDB" id="A0A0P9YG96"/>
<dbReference type="Proteomes" id="UP000050265">
    <property type="component" value="Unassembled WGS sequence"/>
</dbReference>
<evidence type="ECO:0000313" key="2">
    <source>
        <dbReference type="Proteomes" id="UP000050265"/>
    </source>
</evidence>
<dbReference type="EMBL" id="LJQP01000045">
    <property type="protein sequence ID" value="KPX76531.1"/>
    <property type="molecule type" value="Genomic_DNA"/>
</dbReference>
<protein>
    <recommendedName>
        <fullName evidence="3">Glycosaminoglycan attachment site</fullName>
    </recommendedName>
</protein>
<comment type="caution">
    <text evidence="1">The sequence shown here is derived from an EMBL/GenBank/DDBJ whole genome shotgun (WGS) entry which is preliminary data.</text>
</comment>
<evidence type="ECO:0000313" key="1">
    <source>
        <dbReference type="EMBL" id="KPX76531.1"/>
    </source>
</evidence>
<accession>A0A0P9YG96</accession>
<evidence type="ECO:0008006" key="3">
    <source>
        <dbReference type="Google" id="ProtNLM"/>
    </source>
</evidence>
<organism evidence="1 2">
    <name type="scientific">Pseudomonas amygdali pv. lachrymans</name>
    <name type="common">Pseudomonas syringae pv. lachrymans</name>
    <dbReference type="NCBI Taxonomy" id="53707"/>
    <lineage>
        <taxon>Bacteria</taxon>
        <taxon>Pseudomonadati</taxon>
        <taxon>Pseudomonadota</taxon>
        <taxon>Gammaproteobacteria</taxon>
        <taxon>Pseudomonadales</taxon>
        <taxon>Pseudomonadaceae</taxon>
        <taxon>Pseudomonas</taxon>
        <taxon>Pseudomonas amygdali</taxon>
    </lineage>
</organism>
<reference evidence="1 2" key="1">
    <citation type="submission" date="2015-09" db="EMBL/GenBank/DDBJ databases">
        <title>Genome announcement of multiple Pseudomonas syringae strains.</title>
        <authorList>
            <person name="Thakur S."/>
            <person name="Wang P.W."/>
            <person name="Gong Y."/>
            <person name="Weir B.S."/>
            <person name="Guttman D.S."/>
        </authorList>
    </citation>
    <scope>NUCLEOTIDE SEQUENCE [LARGE SCALE GENOMIC DNA]</scope>
    <source>
        <strain evidence="1 2">ICMP3507</strain>
    </source>
</reference>
<sequence>MDLFETKLPQNRLHESFKTIASDPTYAPVRDVIQSWGQGLLDRAGEQAKFINEFQTTFNSAFWELYLNKMIIDLGFSVDYSKGSPDFCVSTPSGTQFSIEAVVSDRPSAAAPKANYYKEREFRDRCTIKLMGKLKDKKDLFTGVNGKKFPYSSLEHVRDRPFVIAIAPFDSDLSLTQNNEIINRVLFGIEPPDAHALQTGRQRKVSSIKKPSGASIELGIFTNDSYREISAVIFSTTGTFGKAVVESGVERIVRTTRYRQFNKSEFLALEGLSAMGVKGYKLGSSHYLISTRIDFGDSVAGSDVHIYHSSSHRETHFDGLHVYYNPYATNPLQDNIINAKGVAHNYYDVESDSPVQHHPDGAMVSRQVYEPTVRNFKFLLDAYSIKY</sequence>
<gene>
    <name evidence="1" type="ORF">ALO35_04182</name>
</gene>
<proteinExistence type="predicted"/>